<comment type="caution">
    <text evidence="2">The sequence shown here is derived from an EMBL/GenBank/DDBJ whole genome shotgun (WGS) entry which is preliminary data.</text>
</comment>
<evidence type="ECO:0000256" key="1">
    <source>
        <dbReference type="SAM" id="MobiDB-lite"/>
    </source>
</evidence>
<feature type="compositionally biased region" description="Basic and acidic residues" evidence="1">
    <location>
        <begin position="38"/>
        <end position="49"/>
    </location>
</feature>
<dbReference type="Proteomes" id="UP000287651">
    <property type="component" value="Unassembled WGS sequence"/>
</dbReference>
<accession>A0A427B295</accession>
<organism evidence="2 3">
    <name type="scientific">Ensete ventricosum</name>
    <name type="common">Abyssinian banana</name>
    <name type="synonym">Musa ensete</name>
    <dbReference type="NCBI Taxonomy" id="4639"/>
    <lineage>
        <taxon>Eukaryota</taxon>
        <taxon>Viridiplantae</taxon>
        <taxon>Streptophyta</taxon>
        <taxon>Embryophyta</taxon>
        <taxon>Tracheophyta</taxon>
        <taxon>Spermatophyta</taxon>
        <taxon>Magnoliopsida</taxon>
        <taxon>Liliopsida</taxon>
        <taxon>Zingiberales</taxon>
        <taxon>Musaceae</taxon>
        <taxon>Ensete</taxon>
    </lineage>
</organism>
<gene>
    <name evidence="2" type="ORF">B296_00019685</name>
</gene>
<sequence>MRKRFHDCYIFRQDKDEPRNNELLDQDVTLQKNKDDLVADNNNQEKDDNLEVASGSPLPGMKGGVLFKGNLRGKPAKSYEKITNRMQQATMCERLYTSDIDVLWMYSDLQLFQNGLLLVHLAWLRSSRCFFGMYLLCSPTCCMRFPAHAYYLFITY</sequence>
<evidence type="ECO:0000313" key="2">
    <source>
        <dbReference type="EMBL" id="RRT82592.1"/>
    </source>
</evidence>
<name>A0A427B295_ENSVE</name>
<dbReference type="AlphaFoldDB" id="A0A427B295"/>
<proteinExistence type="predicted"/>
<feature type="region of interest" description="Disordered" evidence="1">
    <location>
        <begin position="38"/>
        <end position="57"/>
    </location>
</feature>
<protein>
    <submittedName>
        <fullName evidence="2">Uncharacterized protein</fullName>
    </submittedName>
</protein>
<dbReference type="EMBL" id="AMZH03000663">
    <property type="protein sequence ID" value="RRT82592.1"/>
    <property type="molecule type" value="Genomic_DNA"/>
</dbReference>
<reference evidence="2 3" key="1">
    <citation type="journal article" date="2014" name="Agronomy (Basel)">
        <title>A Draft Genome Sequence for Ensete ventricosum, the Drought-Tolerant Tree Against Hunger.</title>
        <authorList>
            <person name="Harrison J."/>
            <person name="Moore K.A."/>
            <person name="Paszkiewicz K."/>
            <person name="Jones T."/>
            <person name="Grant M."/>
            <person name="Ambacheew D."/>
            <person name="Muzemil S."/>
            <person name="Studholme D.J."/>
        </authorList>
    </citation>
    <scope>NUCLEOTIDE SEQUENCE [LARGE SCALE GENOMIC DNA]</scope>
</reference>
<evidence type="ECO:0000313" key="3">
    <source>
        <dbReference type="Proteomes" id="UP000287651"/>
    </source>
</evidence>